<organism evidence="1 2">
    <name type="scientific">Streptomyces fodineus</name>
    <dbReference type="NCBI Taxonomy" id="1904616"/>
    <lineage>
        <taxon>Bacteria</taxon>
        <taxon>Bacillati</taxon>
        <taxon>Actinomycetota</taxon>
        <taxon>Actinomycetes</taxon>
        <taxon>Kitasatosporales</taxon>
        <taxon>Streptomycetaceae</taxon>
        <taxon>Streptomyces</taxon>
    </lineage>
</organism>
<reference evidence="2" key="1">
    <citation type="submission" date="2016-09" db="EMBL/GenBank/DDBJ databases">
        <title>Streptomyces puniciscabiei strain:TW1S1 Genome sequencing and assembly.</title>
        <authorList>
            <person name="Kim M.-K."/>
            <person name="Kim S.B."/>
        </authorList>
    </citation>
    <scope>NUCLEOTIDE SEQUENCE [LARGE SCALE GENOMIC DNA]</scope>
    <source>
        <strain evidence="2">TW1S1</strain>
    </source>
</reference>
<dbReference type="RefSeq" id="WP_069780871.1">
    <property type="nucleotide sequence ID" value="NZ_CP017248.1"/>
</dbReference>
<name>A0A1D7YFC9_9ACTN</name>
<dbReference type="KEGG" id="spun:BFF78_27620"/>
<evidence type="ECO:0000313" key="2">
    <source>
        <dbReference type="Proteomes" id="UP000094960"/>
    </source>
</evidence>
<protein>
    <submittedName>
        <fullName evidence="1">Uncharacterized protein</fullName>
    </submittedName>
</protein>
<accession>A0A1D7YFC9</accession>
<sequence>MREPAYGGASGSAQYRPAVAAPRARETVSALFAGVSTTAIVLGAVAGGRLAEGPGPTAVPVVGAGRALPAAAVDTAKGGHVTVTARAPGR</sequence>
<proteinExistence type="predicted"/>
<dbReference type="EMBL" id="CP017248">
    <property type="protein sequence ID" value="AOR34317.1"/>
    <property type="molecule type" value="Genomic_DNA"/>
</dbReference>
<keyword evidence="2" id="KW-1185">Reference proteome</keyword>
<evidence type="ECO:0000313" key="1">
    <source>
        <dbReference type="EMBL" id="AOR34317.1"/>
    </source>
</evidence>
<gene>
    <name evidence="1" type="ORF">BFF78_27620</name>
</gene>
<dbReference type="Proteomes" id="UP000094960">
    <property type="component" value="Chromosome"/>
</dbReference>
<dbReference type="AlphaFoldDB" id="A0A1D7YFC9"/>